<keyword evidence="5 8" id="KW-1133">Transmembrane helix</keyword>
<evidence type="ECO:0000256" key="6">
    <source>
        <dbReference type="ARBA" id="ARBA00023136"/>
    </source>
</evidence>
<keyword evidence="3 7" id="KW-0813">Transport</keyword>
<feature type="transmembrane region" description="Helical" evidence="8">
    <location>
        <begin position="225"/>
        <end position="242"/>
    </location>
</feature>
<dbReference type="Gene3D" id="1.20.1250.20">
    <property type="entry name" value="MFS general substrate transporter like domains"/>
    <property type="match status" value="1"/>
</dbReference>
<dbReference type="InterPro" id="IPR020846">
    <property type="entry name" value="MFS_dom"/>
</dbReference>
<dbReference type="GO" id="GO:0005351">
    <property type="term" value="F:carbohydrate:proton symporter activity"/>
    <property type="evidence" value="ECO:0007669"/>
    <property type="project" value="TreeGrafter"/>
</dbReference>
<evidence type="ECO:0000256" key="4">
    <source>
        <dbReference type="ARBA" id="ARBA00022692"/>
    </source>
</evidence>
<keyword evidence="11" id="KW-1185">Reference proteome</keyword>
<reference evidence="10 11" key="1">
    <citation type="submission" date="2018-05" db="EMBL/GenBank/DDBJ databases">
        <title>Genome sequencing and assembly of the regulated plant pathogen Lachnellula willkommii and related sister species for the development of diagnostic species identification markers.</title>
        <authorList>
            <person name="Giroux E."/>
            <person name="Bilodeau G."/>
        </authorList>
    </citation>
    <scope>NUCLEOTIDE SEQUENCE [LARGE SCALE GENOMIC DNA]</scope>
    <source>
        <strain evidence="10 11">CBS 268.59</strain>
    </source>
</reference>
<protein>
    <submittedName>
        <fullName evidence="10">General alpha-glucoside permease</fullName>
    </submittedName>
</protein>
<dbReference type="EMBL" id="QGMK01000547">
    <property type="protein sequence ID" value="TVY81109.1"/>
    <property type="molecule type" value="Genomic_DNA"/>
</dbReference>
<accession>A0A8T9C5W8</accession>
<feature type="transmembrane region" description="Helical" evidence="8">
    <location>
        <begin position="86"/>
        <end position="108"/>
    </location>
</feature>
<feature type="domain" description="Major facilitator superfamily (MFS) profile" evidence="9">
    <location>
        <begin position="39"/>
        <end position="494"/>
    </location>
</feature>
<keyword evidence="6 8" id="KW-0472">Membrane</keyword>
<feature type="transmembrane region" description="Helical" evidence="8">
    <location>
        <begin position="372"/>
        <end position="392"/>
    </location>
</feature>
<proteinExistence type="inferred from homology"/>
<evidence type="ECO:0000256" key="3">
    <source>
        <dbReference type="ARBA" id="ARBA00022448"/>
    </source>
</evidence>
<sequence>MSSSDAKDVPVSRTEISSAHSVQLSTWQLALKYKTAVFWSAFIGLASINWGMDTLLSNGVIAVPSFQRDFGYDFHGKYIISASWQIAFNTASSIGGFFGAIGAGYLASKLGNKRALAIACIISIGGVFIQMFARSSGLLMAGKVHPTTSLSYLTHADHTKLINGLSLGAFLTISSSYSAEACPTSIRGFTLSGVQLSISIGQLAANLILKGTGTLSNATAYRLPFALQFFFPAILLIGLPFCPESPWHLARTHQDALALTTLARLGYSSPANELAEMSKTFKQEEARSSSTSYFDCFRGSDLRRTEVAMGIFSVAQLTGVVFAIGYSSYFFQLAGLSASDSFSLSVGVSVLGLVGVLCSWFIVNRAGRRSSSFVGTAVLTGLLFLIGVLDVVNGGKGAVYGQVTCVILFAFVYLLTIGPMGWTLFAEVSSARLRSRTVGLGIVVQNSFGVLMNIVVPLLINPDAADLGGKIGFIFGGTALVSVLWVYLRVPETAGRSFEELDWLFESGVPARRFKGYDVPLFPAV</sequence>
<evidence type="ECO:0000256" key="8">
    <source>
        <dbReference type="SAM" id="Phobius"/>
    </source>
</evidence>
<dbReference type="PANTHER" id="PTHR48022:SF51">
    <property type="entry name" value="ALPHA-GLUCOSIDE TRANSPORTER, PUTATIVE (AFU_ORTHOLOGUE AFUA_6G11920)-RELATED"/>
    <property type="match status" value="1"/>
</dbReference>
<dbReference type="InterPro" id="IPR036259">
    <property type="entry name" value="MFS_trans_sf"/>
</dbReference>
<organism evidence="10 11">
    <name type="scientific">Lachnellula suecica</name>
    <dbReference type="NCBI Taxonomy" id="602035"/>
    <lineage>
        <taxon>Eukaryota</taxon>
        <taxon>Fungi</taxon>
        <taxon>Dikarya</taxon>
        <taxon>Ascomycota</taxon>
        <taxon>Pezizomycotina</taxon>
        <taxon>Leotiomycetes</taxon>
        <taxon>Helotiales</taxon>
        <taxon>Lachnaceae</taxon>
        <taxon>Lachnellula</taxon>
    </lineage>
</organism>
<gene>
    <name evidence="10" type="primary">MAL11_0</name>
    <name evidence="10" type="ORF">LSUE1_G008419</name>
</gene>
<dbReference type="AlphaFoldDB" id="A0A8T9C5W8"/>
<dbReference type="SUPFAM" id="SSF103473">
    <property type="entry name" value="MFS general substrate transporter"/>
    <property type="match status" value="1"/>
</dbReference>
<evidence type="ECO:0000256" key="1">
    <source>
        <dbReference type="ARBA" id="ARBA00004141"/>
    </source>
</evidence>
<evidence type="ECO:0000256" key="2">
    <source>
        <dbReference type="ARBA" id="ARBA00010992"/>
    </source>
</evidence>
<feature type="transmembrane region" description="Helical" evidence="8">
    <location>
        <begin position="307"/>
        <end position="330"/>
    </location>
</feature>
<evidence type="ECO:0000256" key="7">
    <source>
        <dbReference type="RuleBase" id="RU003346"/>
    </source>
</evidence>
<dbReference type="InterPro" id="IPR050360">
    <property type="entry name" value="MFS_Sugar_Transporters"/>
</dbReference>
<dbReference type="InterPro" id="IPR005828">
    <property type="entry name" value="MFS_sugar_transport-like"/>
</dbReference>
<comment type="similarity">
    <text evidence="2 7">Belongs to the major facilitator superfamily. Sugar transporter (TC 2.A.1.1) family.</text>
</comment>
<evidence type="ECO:0000256" key="5">
    <source>
        <dbReference type="ARBA" id="ARBA00022989"/>
    </source>
</evidence>
<evidence type="ECO:0000313" key="11">
    <source>
        <dbReference type="Proteomes" id="UP000469558"/>
    </source>
</evidence>
<dbReference type="GO" id="GO:0016020">
    <property type="term" value="C:membrane"/>
    <property type="evidence" value="ECO:0007669"/>
    <property type="project" value="UniProtKB-SubCell"/>
</dbReference>
<dbReference type="FunFam" id="1.20.1250.20:FF:000078">
    <property type="entry name" value="MFS maltose transporter, putative"/>
    <property type="match status" value="1"/>
</dbReference>
<dbReference type="NCBIfam" id="TIGR00879">
    <property type="entry name" value="SP"/>
    <property type="match status" value="1"/>
</dbReference>
<feature type="transmembrane region" description="Helical" evidence="8">
    <location>
        <begin position="471"/>
        <end position="488"/>
    </location>
</feature>
<dbReference type="OrthoDB" id="6612291at2759"/>
<dbReference type="Pfam" id="PF00083">
    <property type="entry name" value="Sugar_tr"/>
    <property type="match status" value="1"/>
</dbReference>
<keyword evidence="4 8" id="KW-0812">Transmembrane</keyword>
<evidence type="ECO:0000259" key="9">
    <source>
        <dbReference type="PROSITE" id="PS50850"/>
    </source>
</evidence>
<feature type="transmembrane region" description="Helical" evidence="8">
    <location>
        <begin position="437"/>
        <end position="459"/>
    </location>
</feature>
<dbReference type="PROSITE" id="PS50850">
    <property type="entry name" value="MFS"/>
    <property type="match status" value="1"/>
</dbReference>
<feature type="transmembrane region" description="Helical" evidence="8">
    <location>
        <begin position="37"/>
        <end position="66"/>
    </location>
</feature>
<dbReference type="PROSITE" id="PS00217">
    <property type="entry name" value="SUGAR_TRANSPORT_2"/>
    <property type="match status" value="1"/>
</dbReference>
<comment type="subcellular location">
    <subcellularLocation>
        <location evidence="1">Membrane</location>
        <topology evidence="1">Multi-pass membrane protein</topology>
    </subcellularLocation>
</comment>
<evidence type="ECO:0000313" key="10">
    <source>
        <dbReference type="EMBL" id="TVY81109.1"/>
    </source>
</evidence>
<feature type="transmembrane region" description="Helical" evidence="8">
    <location>
        <begin position="398"/>
        <end position="425"/>
    </location>
</feature>
<feature type="transmembrane region" description="Helical" evidence="8">
    <location>
        <begin position="115"/>
        <end position="133"/>
    </location>
</feature>
<dbReference type="InterPro" id="IPR003663">
    <property type="entry name" value="Sugar/inositol_transpt"/>
</dbReference>
<comment type="caution">
    <text evidence="10">The sequence shown here is derived from an EMBL/GenBank/DDBJ whole genome shotgun (WGS) entry which is preliminary data.</text>
</comment>
<name>A0A8T9C5W8_9HELO</name>
<dbReference type="InterPro" id="IPR005829">
    <property type="entry name" value="Sugar_transporter_CS"/>
</dbReference>
<dbReference type="PANTHER" id="PTHR48022">
    <property type="entry name" value="PLASTIDIC GLUCOSE TRANSPORTER 4"/>
    <property type="match status" value="1"/>
</dbReference>
<dbReference type="Proteomes" id="UP000469558">
    <property type="component" value="Unassembled WGS sequence"/>
</dbReference>
<feature type="transmembrane region" description="Helical" evidence="8">
    <location>
        <begin position="342"/>
        <end position="363"/>
    </location>
</feature>